<evidence type="ECO:0000259" key="8">
    <source>
        <dbReference type="PROSITE" id="PS50059"/>
    </source>
</evidence>
<evidence type="ECO:0000313" key="9">
    <source>
        <dbReference type="EMBL" id="KAF2088505.1"/>
    </source>
</evidence>
<dbReference type="Pfam" id="PF12400">
    <property type="entry name" value="STIMATE"/>
    <property type="match status" value="1"/>
</dbReference>
<feature type="region of interest" description="Disordered" evidence="6">
    <location>
        <begin position="406"/>
        <end position="492"/>
    </location>
</feature>
<dbReference type="Pfam" id="PF00254">
    <property type="entry name" value="FKBP_C"/>
    <property type="match status" value="1"/>
</dbReference>
<dbReference type="InterPro" id="IPR001179">
    <property type="entry name" value="PPIase_FKBP_dom"/>
</dbReference>
<evidence type="ECO:0000256" key="4">
    <source>
        <dbReference type="ARBA" id="ARBA00023235"/>
    </source>
</evidence>
<feature type="transmembrane region" description="Helical" evidence="7">
    <location>
        <begin position="335"/>
        <end position="355"/>
    </location>
</feature>
<keyword evidence="3 5" id="KW-0697">Rotamase</keyword>
<feature type="transmembrane region" description="Helical" evidence="7">
    <location>
        <begin position="375"/>
        <end position="396"/>
    </location>
</feature>
<evidence type="ECO:0000256" key="7">
    <source>
        <dbReference type="SAM" id="Phobius"/>
    </source>
</evidence>
<dbReference type="PROSITE" id="PS50059">
    <property type="entry name" value="FKBP_PPIASE"/>
    <property type="match status" value="1"/>
</dbReference>
<dbReference type="InterPro" id="IPR022127">
    <property type="entry name" value="STIMATE/YPL162C"/>
</dbReference>
<dbReference type="Proteomes" id="UP000799776">
    <property type="component" value="Unassembled WGS sequence"/>
</dbReference>
<feature type="compositionally biased region" description="Basic and acidic residues" evidence="6">
    <location>
        <begin position="440"/>
        <end position="452"/>
    </location>
</feature>
<feature type="transmembrane region" description="Helical" evidence="7">
    <location>
        <begin position="185"/>
        <end position="207"/>
    </location>
</feature>
<name>A0A9P4I0B3_9PEZI</name>
<feature type="transmembrane region" description="Helical" evidence="7">
    <location>
        <begin position="277"/>
        <end position="300"/>
    </location>
</feature>
<protein>
    <recommendedName>
        <fullName evidence="2 5">peptidylprolyl isomerase</fullName>
        <ecNumber evidence="2 5">5.2.1.8</ecNumber>
    </recommendedName>
</protein>
<dbReference type="EMBL" id="ML978716">
    <property type="protein sequence ID" value="KAF2088505.1"/>
    <property type="molecule type" value="Genomic_DNA"/>
</dbReference>
<dbReference type="PANTHER" id="PTHR31735:SF1">
    <property type="entry name" value="VACUOLAR MEMBRANE PROTEIN YPL162C"/>
    <property type="match status" value="1"/>
</dbReference>
<feature type="non-terminal residue" evidence="9">
    <location>
        <position position="492"/>
    </location>
</feature>
<dbReference type="AlphaFoldDB" id="A0A9P4I0B3"/>
<feature type="compositionally biased region" description="Basic and acidic residues" evidence="6">
    <location>
        <begin position="418"/>
        <end position="433"/>
    </location>
</feature>
<feature type="compositionally biased region" description="Basic and acidic residues" evidence="6">
    <location>
        <begin position="153"/>
        <end position="177"/>
    </location>
</feature>
<sequence>LFLPTALAASDLSIEVTKPATCHRPTRAGDSIAVHYRGTLLSDGSVFDTSYKRGQPFDFVLGRGMVIKGWDQGLLDMCVGEARKLTIPPSLGYGDRDMGVIPPGSTLVFETELISIAGVAKEEVEEVETMSTSTMPAVQETGAVGAGNATMLDHGDRPPPPDKHEGDKGPHEGKPEDGNSGECSLLGPFALIIQGALGGLALSSLVWKRYRETPRRPLKVWWFDVSKQVVGSILLHVANLFMSMLSSGNFDMAVKVTEGAAKAAFIQDDRQPNPCSFYLLNLAIDTTIGIPILVILLRLLHFAFSHTALANPPESIKSGHYGRPPRASWWLKQSLIYFLGLFGMKLCVFAIFQLLPWLAWVGDWALRWTEGNEALQIIFVMLVFPVIMNAIQYYIIDGFIKDPEGASEGGAAQSHGNGADDEHAEERRPLRADEAEDEYASGREDGDDEARAKKTARVKVGKTGTEEALKEVNPTPIPDYDPEVDGEVRSDG</sequence>
<dbReference type="InterPro" id="IPR046357">
    <property type="entry name" value="PPIase_dom_sf"/>
</dbReference>
<keyword evidence="10" id="KW-1185">Reference proteome</keyword>
<feature type="domain" description="PPIase FKBP-type" evidence="8">
    <location>
        <begin position="29"/>
        <end position="117"/>
    </location>
</feature>
<comment type="catalytic activity">
    <reaction evidence="1 5">
        <text>[protein]-peptidylproline (omega=180) = [protein]-peptidylproline (omega=0)</text>
        <dbReference type="Rhea" id="RHEA:16237"/>
        <dbReference type="Rhea" id="RHEA-COMP:10747"/>
        <dbReference type="Rhea" id="RHEA-COMP:10748"/>
        <dbReference type="ChEBI" id="CHEBI:83833"/>
        <dbReference type="ChEBI" id="CHEBI:83834"/>
        <dbReference type="EC" id="5.2.1.8"/>
    </reaction>
</comment>
<dbReference type="GO" id="GO:0016020">
    <property type="term" value="C:membrane"/>
    <property type="evidence" value="ECO:0007669"/>
    <property type="project" value="TreeGrafter"/>
</dbReference>
<dbReference type="SUPFAM" id="SSF54534">
    <property type="entry name" value="FKBP-like"/>
    <property type="match status" value="1"/>
</dbReference>
<dbReference type="EC" id="5.2.1.8" evidence="2 5"/>
<accession>A0A9P4I0B3</accession>
<evidence type="ECO:0000256" key="2">
    <source>
        <dbReference type="ARBA" id="ARBA00013194"/>
    </source>
</evidence>
<keyword evidence="7" id="KW-0812">Transmembrane</keyword>
<dbReference type="PANTHER" id="PTHR31735">
    <property type="entry name" value="VACUOLAR MEMBRANE PROTEIN YPL162C"/>
    <property type="match status" value="1"/>
</dbReference>
<evidence type="ECO:0000313" key="10">
    <source>
        <dbReference type="Proteomes" id="UP000799776"/>
    </source>
</evidence>
<organism evidence="9 10">
    <name type="scientific">Saccharata proteae CBS 121410</name>
    <dbReference type="NCBI Taxonomy" id="1314787"/>
    <lineage>
        <taxon>Eukaryota</taxon>
        <taxon>Fungi</taxon>
        <taxon>Dikarya</taxon>
        <taxon>Ascomycota</taxon>
        <taxon>Pezizomycotina</taxon>
        <taxon>Dothideomycetes</taxon>
        <taxon>Dothideomycetes incertae sedis</taxon>
        <taxon>Botryosphaeriales</taxon>
        <taxon>Saccharataceae</taxon>
        <taxon>Saccharata</taxon>
    </lineage>
</organism>
<gene>
    <name evidence="9" type="ORF">K490DRAFT_18081</name>
</gene>
<evidence type="ECO:0000256" key="1">
    <source>
        <dbReference type="ARBA" id="ARBA00000971"/>
    </source>
</evidence>
<comment type="caution">
    <text evidence="9">The sequence shown here is derived from an EMBL/GenBank/DDBJ whole genome shotgun (WGS) entry which is preliminary data.</text>
</comment>
<feature type="non-terminal residue" evidence="9">
    <location>
        <position position="1"/>
    </location>
</feature>
<proteinExistence type="predicted"/>
<feature type="region of interest" description="Disordered" evidence="6">
    <location>
        <begin position="147"/>
        <end position="180"/>
    </location>
</feature>
<dbReference type="GO" id="GO:0003755">
    <property type="term" value="F:peptidyl-prolyl cis-trans isomerase activity"/>
    <property type="evidence" value="ECO:0007669"/>
    <property type="project" value="UniProtKB-KW"/>
</dbReference>
<evidence type="ECO:0000256" key="3">
    <source>
        <dbReference type="ARBA" id="ARBA00023110"/>
    </source>
</evidence>
<dbReference type="Gene3D" id="3.10.50.40">
    <property type="match status" value="1"/>
</dbReference>
<feature type="transmembrane region" description="Helical" evidence="7">
    <location>
        <begin position="228"/>
        <end position="245"/>
    </location>
</feature>
<evidence type="ECO:0000256" key="6">
    <source>
        <dbReference type="SAM" id="MobiDB-lite"/>
    </source>
</evidence>
<keyword evidence="4 5" id="KW-0413">Isomerase</keyword>
<keyword evidence="7" id="KW-0472">Membrane</keyword>
<evidence type="ECO:0000256" key="5">
    <source>
        <dbReference type="PROSITE-ProRule" id="PRU00277"/>
    </source>
</evidence>
<reference evidence="9" key="1">
    <citation type="journal article" date="2020" name="Stud. Mycol.">
        <title>101 Dothideomycetes genomes: a test case for predicting lifestyles and emergence of pathogens.</title>
        <authorList>
            <person name="Haridas S."/>
            <person name="Albert R."/>
            <person name="Binder M."/>
            <person name="Bloem J."/>
            <person name="Labutti K."/>
            <person name="Salamov A."/>
            <person name="Andreopoulos B."/>
            <person name="Baker S."/>
            <person name="Barry K."/>
            <person name="Bills G."/>
            <person name="Bluhm B."/>
            <person name="Cannon C."/>
            <person name="Castanera R."/>
            <person name="Culley D."/>
            <person name="Daum C."/>
            <person name="Ezra D."/>
            <person name="Gonzalez J."/>
            <person name="Henrissat B."/>
            <person name="Kuo A."/>
            <person name="Liang C."/>
            <person name="Lipzen A."/>
            <person name="Lutzoni F."/>
            <person name="Magnuson J."/>
            <person name="Mondo S."/>
            <person name="Nolan M."/>
            <person name="Ohm R."/>
            <person name="Pangilinan J."/>
            <person name="Park H.-J."/>
            <person name="Ramirez L."/>
            <person name="Alfaro M."/>
            <person name="Sun H."/>
            <person name="Tritt A."/>
            <person name="Yoshinaga Y."/>
            <person name="Zwiers L.-H."/>
            <person name="Turgeon B."/>
            <person name="Goodwin S."/>
            <person name="Spatafora J."/>
            <person name="Crous P."/>
            <person name="Grigoriev I."/>
        </authorList>
    </citation>
    <scope>NUCLEOTIDE SEQUENCE</scope>
    <source>
        <strain evidence="9">CBS 121410</strain>
    </source>
</reference>
<dbReference type="FunFam" id="3.10.50.40:FF:000006">
    <property type="entry name" value="Peptidyl-prolyl cis-trans isomerase"/>
    <property type="match status" value="1"/>
</dbReference>
<dbReference type="OrthoDB" id="431202at2759"/>
<keyword evidence="7" id="KW-1133">Transmembrane helix</keyword>